<dbReference type="PANTHER" id="PTHR48023:SF4">
    <property type="entry name" value="D-XYLOSE-PROTON SYMPORTER-LIKE 2"/>
    <property type="match status" value="1"/>
</dbReference>
<dbReference type="PRINTS" id="PR00171">
    <property type="entry name" value="SUGRTRNSPORT"/>
</dbReference>
<dbReference type="InterPro" id="IPR036259">
    <property type="entry name" value="MFS_trans_sf"/>
</dbReference>
<evidence type="ECO:0000256" key="1">
    <source>
        <dbReference type="ARBA" id="ARBA00004141"/>
    </source>
</evidence>
<dbReference type="Pfam" id="PF00083">
    <property type="entry name" value="Sugar_tr"/>
    <property type="match status" value="2"/>
</dbReference>
<dbReference type="InterPro" id="IPR020846">
    <property type="entry name" value="MFS_dom"/>
</dbReference>
<feature type="transmembrane region" description="Helical" evidence="8">
    <location>
        <begin position="451"/>
        <end position="471"/>
    </location>
</feature>
<feature type="transmembrane region" description="Helical" evidence="8">
    <location>
        <begin position="299"/>
        <end position="320"/>
    </location>
</feature>
<evidence type="ECO:0000313" key="10">
    <source>
        <dbReference type="EMBL" id="MFD1315199.1"/>
    </source>
</evidence>
<keyword evidence="3 7" id="KW-0813">Transport</keyword>
<evidence type="ECO:0000256" key="5">
    <source>
        <dbReference type="ARBA" id="ARBA00022989"/>
    </source>
</evidence>
<dbReference type="InterPro" id="IPR005828">
    <property type="entry name" value="MFS_sugar_transport-like"/>
</dbReference>
<dbReference type="EMBL" id="JBHTMY010000002">
    <property type="protein sequence ID" value="MFD1315199.1"/>
    <property type="molecule type" value="Genomic_DNA"/>
</dbReference>
<evidence type="ECO:0000313" key="11">
    <source>
        <dbReference type="Proteomes" id="UP001597201"/>
    </source>
</evidence>
<dbReference type="NCBIfam" id="TIGR00879">
    <property type="entry name" value="SP"/>
    <property type="match status" value="1"/>
</dbReference>
<keyword evidence="5 8" id="KW-1133">Transmembrane helix</keyword>
<feature type="transmembrane region" description="Helical" evidence="8">
    <location>
        <begin position="415"/>
        <end position="439"/>
    </location>
</feature>
<feature type="transmembrane region" description="Helical" evidence="8">
    <location>
        <begin position="136"/>
        <end position="158"/>
    </location>
</feature>
<protein>
    <submittedName>
        <fullName evidence="10">Sugar porter family MFS transporter</fullName>
    </submittedName>
</protein>
<comment type="caution">
    <text evidence="10">The sequence shown here is derived from an EMBL/GenBank/DDBJ whole genome shotgun (WGS) entry which is preliminary data.</text>
</comment>
<comment type="similarity">
    <text evidence="2 7">Belongs to the major facilitator superfamily. Sugar transporter (TC 2.A.1.1) family.</text>
</comment>
<proteinExistence type="inferred from homology"/>
<feature type="transmembrane region" description="Helical" evidence="8">
    <location>
        <begin position="77"/>
        <end position="100"/>
    </location>
</feature>
<feature type="domain" description="Major facilitator superfamily (MFS) profile" evidence="9">
    <location>
        <begin position="11"/>
        <end position="506"/>
    </location>
</feature>
<organism evidence="10 11">
    <name type="scientific">Namhaeicola litoreus</name>
    <dbReference type="NCBI Taxonomy" id="1052145"/>
    <lineage>
        <taxon>Bacteria</taxon>
        <taxon>Pseudomonadati</taxon>
        <taxon>Bacteroidota</taxon>
        <taxon>Flavobacteriia</taxon>
        <taxon>Flavobacteriales</taxon>
        <taxon>Flavobacteriaceae</taxon>
        <taxon>Namhaeicola</taxon>
    </lineage>
</organism>
<dbReference type="Proteomes" id="UP001597201">
    <property type="component" value="Unassembled WGS sequence"/>
</dbReference>
<keyword evidence="4 8" id="KW-0812">Transmembrane</keyword>
<feature type="transmembrane region" description="Helical" evidence="8">
    <location>
        <begin position="46"/>
        <end position="65"/>
    </location>
</feature>
<dbReference type="InterPro" id="IPR005829">
    <property type="entry name" value="Sugar_transporter_CS"/>
</dbReference>
<keyword evidence="6 8" id="KW-0472">Membrane</keyword>
<dbReference type="PROSITE" id="PS50850">
    <property type="entry name" value="MFS"/>
    <property type="match status" value="1"/>
</dbReference>
<feature type="transmembrane region" description="Helical" evidence="8">
    <location>
        <begin position="178"/>
        <end position="199"/>
    </location>
</feature>
<reference evidence="11" key="1">
    <citation type="journal article" date="2019" name="Int. J. Syst. Evol. Microbiol.">
        <title>The Global Catalogue of Microorganisms (GCM) 10K type strain sequencing project: providing services to taxonomists for standard genome sequencing and annotation.</title>
        <authorList>
            <consortium name="The Broad Institute Genomics Platform"/>
            <consortium name="The Broad Institute Genome Sequencing Center for Infectious Disease"/>
            <person name="Wu L."/>
            <person name="Ma J."/>
        </authorList>
    </citation>
    <scope>NUCLEOTIDE SEQUENCE [LARGE SCALE GENOMIC DNA]</scope>
    <source>
        <strain evidence="11">CCUG 61485</strain>
    </source>
</reference>
<evidence type="ECO:0000256" key="7">
    <source>
        <dbReference type="RuleBase" id="RU003346"/>
    </source>
</evidence>
<dbReference type="SUPFAM" id="SSF103473">
    <property type="entry name" value="MFS general substrate transporter"/>
    <property type="match status" value="1"/>
</dbReference>
<feature type="transmembrane region" description="Helical" evidence="8">
    <location>
        <begin position="261"/>
        <end position="287"/>
    </location>
</feature>
<dbReference type="Gene3D" id="1.20.1250.20">
    <property type="entry name" value="MFS general substrate transporter like domains"/>
    <property type="match status" value="3"/>
</dbReference>
<gene>
    <name evidence="10" type="ORF">ACFQ39_06180</name>
</gene>
<evidence type="ECO:0000256" key="8">
    <source>
        <dbReference type="SAM" id="Phobius"/>
    </source>
</evidence>
<dbReference type="InterPro" id="IPR003663">
    <property type="entry name" value="Sugar/inositol_transpt"/>
</dbReference>
<dbReference type="InterPro" id="IPR050820">
    <property type="entry name" value="MFS_Sugar_Transporter"/>
</dbReference>
<sequence>MSKKQLYTIRIAAIVALGGFLLGFDASVISGVVKFIEPEFNLSKIQLGWAVSSITLTAALGMIVAGPMSDKYGRRRILKFAAIFFTISAVGSALAGSFFWLIVFRMIGGLAVGAALIIAPMYIAEVAPSEKRGQLVSFNQLNIVLGISIAFFTNYLILKLGNFDAEWAKSMGFSKWNWRWMLGLEAFPAILYFFGLFMVPRSPRWLMTQNRKYEAIEVMKKVVSDDDANSQIDEVERSIVADQNKEKSVLGDIFKKSMRKVIIIGLIVGIFQQLVGINAVLFYAPMIFEQTGIGTDASFVQAILVGVTNLIFTIIAMLAIDKFGRKPLLIIGMAGIAISLFVLSHGFNKATYTLTHSEIEKLPKEINHEQILQLEGQVFDSDLTFKKALVETLGQESAAVHEVTLITASAKMNTLLILIGIIGFVGAFAMSIGPVMWVLFSELFPNKIRGVAISFVGLVNLGVAFLVQLLFPWELSILGNAMTFFVFGVFAVLGFVFIWFKVPETKGKSLEQLEAMLVKRDK</sequence>
<accession>A0ABW3Y390</accession>
<evidence type="ECO:0000256" key="4">
    <source>
        <dbReference type="ARBA" id="ARBA00022692"/>
    </source>
</evidence>
<dbReference type="PROSITE" id="PS00216">
    <property type="entry name" value="SUGAR_TRANSPORT_1"/>
    <property type="match status" value="2"/>
</dbReference>
<dbReference type="PANTHER" id="PTHR48023">
    <property type="entry name" value="D-XYLOSE-PROTON SYMPORTER-LIKE 2"/>
    <property type="match status" value="1"/>
</dbReference>
<dbReference type="PROSITE" id="PS00217">
    <property type="entry name" value="SUGAR_TRANSPORT_2"/>
    <property type="match status" value="1"/>
</dbReference>
<evidence type="ECO:0000256" key="2">
    <source>
        <dbReference type="ARBA" id="ARBA00010992"/>
    </source>
</evidence>
<name>A0ABW3Y390_9FLAO</name>
<evidence type="ECO:0000256" key="6">
    <source>
        <dbReference type="ARBA" id="ARBA00023136"/>
    </source>
</evidence>
<comment type="subcellular location">
    <subcellularLocation>
        <location evidence="1">Membrane</location>
        <topology evidence="1">Multi-pass membrane protein</topology>
    </subcellularLocation>
</comment>
<feature type="transmembrane region" description="Helical" evidence="8">
    <location>
        <begin position="327"/>
        <end position="347"/>
    </location>
</feature>
<feature type="transmembrane region" description="Helical" evidence="8">
    <location>
        <begin position="106"/>
        <end position="124"/>
    </location>
</feature>
<dbReference type="RefSeq" id="WP_377177121.1">
    <property type="nucleotide sequence ID" value="NZ_JBHTMY010000002.1"/>
</dbReference>
<evidence type="ECO:0000256" key="3">
    <source>
        <dbReference type="ARBA" id="ARBA00022448"/>
    </source>
</evidence>
<feature type="transmembrane region" description="Helical" evidence="8">
    <location>
        <begin position="477"/>
        <end position="500"/>
    </location>
</feature>
<evidence type="ECO:0000259" key="9">
    <source>
        <dbReference type="PROSITE" id="PS50850"/>
    </source>
</evidence>
<keyword evidence="11" id="KW-1185">Reference proteome</keyword>